<organism evidence="8 9">
    <name type="scientific">Steroidobacter flavus</name>
    <dbReference type="NCBI Taxonomy" id="1842136"/>
    <lineage>
        <taxon>Bacteria</taxon>
        <taxon>Pseudomonadati</taxon>
        <taxon>Pseudomonadota</taxon>
        <taxon>Gammaproteobacteria</taxon>
        <taxon>Steroidobacterales</taxon>
        <taxon>Steroidobacteraceae</taxon>
        <taxon>Steroidobacter</taxon>
    </lineage>
</organism>
<dbReference type="InterPro" id="IPR000843">
    <property type="entry name" value="HTH_LacI"/>
</dbReference>
<dbReference type="Pfam" id="PF00356">
    <property type="entry name" value="LacI"/>
    <property type="match status" value="1"/>
</dbReference>
<evidence type="ECO:0000256" key="5">
    <source>
        <dbReference type="SAM" id="MobiDB-lite"/>
    </source>
</evidence>
<evidence type="ECO:0000313" key="8">
    <source>
        <dbReference type="EMBL" id="MFC4309754.1"/>
    </source>
</evidence>
<evidence type="ECO:0000256" key="2">
    <source>
        <dbReference type="ARBA" id="ARBA00023015"/>
    </source>
</evidence>
<proteinExistence type="predicted"/>
<protein>
    <submittedName>
        <fullName evidence="8">LacI family DNA-binding transcriptional regulator</fullName>
    </submittedName>
</protein>
<dbReference type="Pfam" id="PF00532">
    <property type="entry name" value="Peripla_BP_1"/>
    <property type="match status" value="1"/>
</dbReference>
<dbReference type="PROSITE" id="PS50943">
    <property type="entry name" value="HTH_CROC1"/>
    <property type="match status" value="1"/>
</dbReference>
<keyword evidence="3 8" id="KW-0238">DNA-binding</keyword>
<dbReference type="PANTHER" id="PTHR30146">
    <property type="entry name" value="LACI-RELATED TRANSCRIPTIONAL REPRESSOR"/>
    <property type="match status" value="1"/>
</dbReference>
<dbReference type="InterPro" id="IPR010982">
    <property type="entry name" value="Lambda_DNA-bd_dom_sf"/>
</dbReference>
<reference evidence="9" key="1">
    <citation type="journal article" date="2019" name="Int. J. Syst. Evol. Microbiol.">
        <title>The Global Catalogue of Microorganisms (GCM) 10K type strain sequencing project: providing services to taxonomists for standard genome sequencing and annotation.</title>
        <authorList>
            <consortium name="The Broad Institute Genomics Platform"/>
            <consortium name="The Broad Institute Genome Sequencing Center for Infectious Disease"/>
            <person name="Wu L."/>
            <person name="Ma J."/>
        </authorList>
    </citation>
    <scope>NUCLEOTIDE SEQUENCE [LARGE SCALE GENOMIC DNA]</scope>
    <source>
        <strain evidence="9">CGMCC 1.10759</strain>
    </source>
</reference>
<feature type="region of interest" description="Disordered" evidence="5">
    <location>
        <begin position="1"/>
        <end position="23"/>
    </location>
</feature>
<dbReference type="PROSITE" id="PS50932">
    <property type="entry name" value="HTH_LACI_2"/>
    <property type="match status" value="1"/>
</dbReference>
<dbReference type="RefSeq" id="WP_380596790.1">
    <property type="nucleotide sequence ID" value="NZ_JBHSDU010000003.1"/>
</dbReference>
<dbReference type="Gene3D" id="3.40.50.2300">
    <property type="match status" value="2"/>
</dbReference>
<keyword evidence="2" id="KW-0805">Transcription regulation</keyword>
<feature type="compositionally biased region" description="Basic and acidic residues" evidence="5">
    <location>
        <begin position="1"/>
        <end position="10"/>
    </location>
</feature>
<keyword evidence="9" id="KW-1185">Reference proteome</keyword>
<evidence type="ECO:0000256" key="1">
    <source>
        <dbReference type="ARBA" id="ARBA00022491"/>
    </source>
</evidence>
<gene>
    <name evidence="8" type="ORF">ACFPN2_11740</name>
</gene>
<dbReference type="SMART" id="SM00354">
    <property type="entry name" value="HTH_LACI"/>
    <property type="match status" value="1"/>
</dbReference>
<dbReference type="CDD" id="cd01392">
    <property type="entry name" value="HTH_LacI"/>
    <property type="match status" value="1"/>
</dbReference>
<comment type="caution">
    <text evidence="8">The sequence shown here is derived from an EMBL/GenBank/DDBJ whole genome shotgun (WGS) entry which is preliminary data.</text>
</comment>
<dbReference type="Proteomes" id="UP001595904">
    <property type="component" value="Unassembled WGS sequence"/>
</dbReference>
<dbReference type="EMBL" id="JBHSDU010000003">
    <property type="protein sequence ID" value="MFC4309754.1"/>
    <property type="molecule type" value="Genomic_DNA"/>
</dbReference>
<accession>A0ABV8SQ70</accession>
<keyword evidence="1" id="KW-0678">Repressor</keyword>
<dbReference type="PANTHER" id="PTHR30146:SF148">
    <property type="entry name" value="HTH-TYPE TRANSCRIPTIONAL REPRESSOR PURR-RELATED"/>
    <property type="match status" value="1"/>
</dbReference>
<dbReference type="SUPFAM" id="SSF53822">
    <property type="entry name" value="Periplasmic binding protein-like I"/>
    <property type="match status" value="1"/>
</dbReference>
<evidence type="ECO:0000259" key="7">
    <source>
        <dbReference type="PROSITE" id="PS50943"/>
    </source>
</evidence>
<dbReference type="InterPro" id="IPR028082">
    <property type="entry name" value="Peripla_BP_I"/>
</dbReference>
<evidence type="ECO:0000259" key="6">
    <source>
        <dbReference type="PROSITE" id="PS50932"/>
    </source>
</evidence>
<dbReference type="InterPro" id="IPR001387">
    <property type="entry name" value="Cro/C1-type_HTH"/>
</dbReference>
<name>A0ABV8SQ70_9GAMM</name>
<feature type="domain" description="HTH lacI-type" evidence="6">
    <location>
        <begin position="23"/>
        <end position="77"/>
    </location>
</feature>
<dbReference type="CDD" id="cd06290">
    <property type="entry name" value="PBP1_LacI-like"/>
    <property type="match status" value="1"/>
</dbReference>
<dbReference type="InterPro" id="IPR001761">
    <property type="entry name" value="Peripla_BP/Lac1_sug-bd_dom"/>
</dbReference>
<dbReference type="SUPFAM" id="SSF47413">
    <property type="entry name" value="lambda repressor-like DNA-binding domains"/>
    <property type="match status" value="1"/>
</dbReference>
<keyword evidence="4" id="KW-0804">Transcription</keyword>
<feature type="domain" description="HTH cro/C1-type" evidence="7">
    <location>
        <begin position="24"/>
        <end position="52"/>
    </location>
</feature>
<dbReference type="Gene3D" id="1.10.260.40">
    <property type="entry name" value="lambda repressor-like DNA-binding domains"/>
    <property type="match status" value="1"/>
</dbReference>
<dbReference type="GO" id="GO:0003677">
    <property type="term" value="F:DNA binding"/>
    <property type="evidence" value="ECO:0007669"/>
    <property type="project" value="UniProtKB-KW"/>
</dbReference>
<evidence type="ECO:0000256" key="3">
    <source>
        <dbReference type="ARBA" id="ARBA00023125"/>
    </source>
</evidence>
<sequence>MSKRAADINSKKRATTALPDSPPTLEMVAKEAGVSIATVSRIINGTAKVSADRKDAVEAAIAKLNFRPNAAARGLALGKSNTIGVITQAIDSPFYAEGLRGIEDYLQQRGYTALFMSGNWNEADEERCMSELLSRRVDGIIIFSGRLQDRQLATYAKQVPLVVSGRSLKATNIFSLPVDDEQGALLATRHLIELGHKRIAFIAGILDHPDASLRFKGYRRALADAGIPHDPKLVVPGDFHEEGGVEATMRLLKSGNKFTALFCVNDQTAYGACLALYRSGLNCPRDVSVVGFDDLHSSSYRVPPLTSVRQSIRVLGESSGAAMLQMLQGERPDISLPQVELIVRESTAAPKKE</sequence>
<evidence type="ECO:0000313" key="9">
    <source>
        <dbReference type="Proteomes" id="UP001595904"/>
    </source>
</evidence>
<evidence type="ECO:0000256" key="4">
    <source>
        <dbReference type="ARBA" id="ARBA00023163"/>
    </source>
</evidence>